<evidence type="ECO:0000256" key="2">
    <source>
        <dbReference type="ARBA" id="ARBA00005562"/>
    </source>
</evidence>
<proteinExistence type="inferred from homology"/>
<dbReference type="InterPro" id="IPR036390">
    <property type="entry name" value="WH_DNA-bd_sf"/>
</dbReference>
<dbReference type="PROSITE" id="PS00346">
    <property type="entry name" value="ETS_DOMAIN_2"/>
    <property type="match status" value="1"/>
</dbReference>
<name>A0A669F6S9_ORENI</name>
<protein>
    <recommendedName>
        <fullName evidence="15">Transcription factor ETV6</fullName>
    </recommendedName>
</protein>
<evidence type="ECO:0000256" key="14">
    <source>
        <dbReference type="ARBA" id="ARBA00063414"/>
    </source>
</evidence>
<dbReference type="AlphaFoldDB" id="A0A669F6S9"/>
<comment type="subcellular location">
    <subcellularLocation>
        <location evidence="1 17">Nucleus</location>
    </subcellularLocation>
</comment>
<dbReference type="InParanoid" id="A0A669F6S9"/>
<dbReference type="PANTHER" id="PTHR12406:SF46">
    <property type="entry name" value="PATATIN-LIKE PHOSPHOLIPASE DOMAIN-CONTAINING PROTEIN 2"/>
    <property type="match status" value="1"/>
</dbReference>
<feature type="compositionally biased region" description="Polar residues" evidence="18">
    <location>
        <begin position="207"/>
        <end position="216"/>
    </location>
</feature>
<keyword evidence="10 17" id="KW-0238">DNA-binding</keyword>
<reference evidence="23" key="3">
    <citation type="submission" date="2025-09" db="UniProtKB">
        <authorList>
            <consortium name="Ensembl"/>
        </authorList>
    </citation>
    <scope>IDENTIFICATION</scope>
</reference>
<keyword evidence="6" id="KW-0832">Ubl conjugation</keyword>
<dbReference type="Gene3D" id="3.40.1090.10">
    <property type="entry name" value="Cytosolic phospholipase A2 catalytic domain"/>
    <property type="match status" value="1"/>
</dbReference>
<dbReference type="GO" id="GO:0019433">
    <property type="term" value="P:triglyceride catabolic process"/>
    <property type="evidence" value="ECO:0007669"/>
    <property type="project" value="TreeGrafter"/>
</dbReference>
<dbReference type="InterPro" id="IPR016035">
    <property type="entry name" value="Acyl_Trfase/lysoPLipase"/>
</dbReference>
<dbReference type="FunFam" id="1.10.150.50:FF:000030">
    <property type="entry name" value="transcription factor ETV6"/>
    <property type="match status" value="1"/>
</dbReference>
<sequence>MESISPSPLIKQENSPPSIIREKQVNIHPTVHHSPPTQDPLVSPPTQEDLWHLPGRLRINPSLWDKDDVSLWLHWAQKEYSLRRPEKGRFEMNGRALCLLTKEDFRRRCPSSGDVLYEILQCVKQQRRSVVCDPPNTTPPVAAGHLQGPVGCQVIAHTVQEPQSPKVIGTPVLAAVGATVNSQPKSVSPLTDRPICYTLSAPLTQNNGSAGTSTLHHNQDERNPQTKNIIPEPLNLSSRDKPRSPLHKANGRIPECRLLWDYVYQLLCDDRYQEYIRWEDPDSLVFRVVDPNGLARLWGNHKNRENMTYEKMSRALRHYYKLNIIKKERGQKLLFRFLKLPQDIRKQQVEAPSPLEHTPPHDGDFPDSSPTQEFSEDHFEVSPDRTSPQPPPTGFLATYQLGVAQCFLHYAPWILHSAPSVLGSSAGSLVAAAVVCEMNLITIRDEMIHFAKKVKSFTLGPLNPSINFFHWLECILNKHLPSNAHQLANGRLAVTMTRLTDGEQILMSDFDSKEDVVQALLCSCFLPGYCGLVPPSFKGVFYLDGGLSGIQPIAPGSSSRTLTVCPFSGESDICPGDAPCGLDIVTHGATFKGNLDNSFRFINALYPMTLENMEEAFHSGYKDAVHFLQSNVSQGPLSVNQTITWLHLETMEDEEEKKKLENGTTKLTSFIDNGSIQMSNSTTQEAAQYPPLHFDTVKNVLLGNVMTYLNMFGLPARILSYLLLPLMLSYYAVLQNRDRLELLFKQMPEFLLLTWHTMRVFTFFFFEGMVSTFKKNINENIMPVIRALWQKDQAQSEASQGRRQPSSCNEFSSHSENASQKSSQVYKKPK</sequence>
<organism evidence="23 24">
    <name type="scientific">Oreochromis niloticus</name>
    <name type="common">Nile tilapia</name>
    <name type="synonym">Tilapia nilotica</name>
    <dbReference type="NCBI Taxonomy" id="8128"/>
    <lineage>
        <taxon>Eukaryota</taxon>
        <taxon>Metazoa</taxon>
        <taxon>Chordata</taxon>
        <taxon>Craniata</taxon>
        <taxon>Vertebrata</taxon>
        <taxon>Euteleostomi</taxon>
        <taxon>Actinopterygii</taxon>
        <taxon>Neopterygii</taxon>
        <taxon>Teleostei</taxon>
        <taxon>Neoteleostei</taxon>
        <taxon>Acanthomorphata</taxon>
        <taxon>Ovalentaria</taxon>
        <taxon>Cichlomorphae</taxon>
        <taxon>Cichliformes</taxon>
        <taxon>Cichlidae</taxon>
        <taxon>African cichlids</taxon>
        <taxon>Pseudocrenilabrinae</taxon>
        <taxon>Oreochromini</taxon>
        <taxon>Oreochromis</taxon>
    </lineage>
</organism>
<evidence type="ECO:0000313" key="23">
    <source>
        <dbReference type="Ensembl" id="ENSONIP00000080372.1"/>
    </source>
</evidence>
<evidence type="ECO:0000256" key="4">
    <source>
        <dbReference type="ARBA" id="ARBA00022499"/>
    </source>
</evidence>
<keyword evidence="12 17" id="KW-0539">Nucleus</keyword>
<dbReference type="GO" id="GO:0000977">
    <property type="term" value="F:RNA polymerase II transcription regulatory region sequence-specific DNA binding"/>
    <property type="evidence" value="ECO:0007669"/>
    <property type="project" value="UniProtKB-ARBA"/>
</dbReference>
<dbReference type="PANTHER" id="PTHR12406">
    <property type="entry name" value="CALCIUM-INDEPENDENT PHOSPHOLIPASE A2 IPLA2 -RELATED"/>
    <property type="match status" value="1"/>
</dbReference>
<feature type="transmembrane region" description="Helical" evidence="19">
    <location>
        <begin position="714"/>
        <end position="733"/>
    </location>
</feature>
<feature type="active site" description="Proton acceptor" evidence="16">
    <location>
        <position position="544"/>
    </location>
</feature>
<evidence type="ECO:0000313" key="24">
    <source>
        <dbReference type="Proteomes" id="UP000005207"/>
    </source>
</evidence>
<dbReference type="Proteomes" id="UP000005207">
    <property type="component" value="Linkage group LG20"/>
</dbReference>
<keyword evidence="19" id="KW-0472">Membrane</keyword>
<keyword evidence="8" id="KW-0805">Transcription regulation</keyword>
<dbReference type="GO" id="GO:0005634">
    <property type="term" value="C:nucleus"/>
    <property type="evidence" value="ECO:0007669"/>
    <property type="project" value="UniProtKB-SubCell"/>
</dbReference>
<dbReference type="SUPFAM" id="SSF46785">
    <property type="entry name" value="Winged helix' DNA-binding domain"/>
    <property type="match status" value="1"/>
</dbReference>
<keyword evidence="7" id="KW-0007">Acetylation</keyword>
<evidence type="ECO:0000256" key="6">
    <source>
        <dbReference type="ARBA" id="ARBA00022843"/>
    </source>
</evidence>
<dbReference type="SUPFAM" id="SSF52151">
    <property type="entry name" value="FabD/lysophospholipase-like"/>
    <property type="match status" value="1"/>
</dbReference>
<dbReference type="PROSITE" id="PS51635">
    <property type="entry name" value="PNPLA"/>
    <property type="match status" value="1"/>
</dbReference>
<keyword evidence="16" id="KW-0442">Lipid degradation</keyword>
<evidence type="ECO:0000256" key="3">
    <source>
        <dbReference type="ARBA" id="ARBA00022491"/>
    </source>
</evidence>
<evidence type="ECO:0000256" key="8">
    <source>
        <dbReference type="ARBA" id="ARBA00023015"/>
    </source>
</evidence>
<evidence type="ECO:0000256" key="10">
    <source>
        <dbReference type="ARBA" id="ARBA00023125"/>
    </source>
</evidence>
<dbReference type="GO" id="GO:0000981">
    <property type="term" value="F:DNA-binding transcription factor activity, RNA polymerase II-specific"/>
    <property type="evidence" value="ECO:0007669"/>
    <property type="project" value="UniProtKB-ARBA"/>
</dbReference>
<keyword evidence="5" id="KW-0597">Phosphoprotein</keyword>
<dbReference type="Gene3D" id="1.10.10.10">
    <property type="entry name" value="Winged helix-like DNA-binding domain superfamily/Winged helix DNA-binding domain"/>
    <property type="match status" value="1"/>
</dbReference>
<evidence type="ECO:0000256" key="1">
    <source>
        <dbReference type="ARBA" id="ARBA00004123"/>
    </source>
</evidence>
<evidence type="ECO:0000256" key="16">
    <source>
        <dbReference type="PROSITE-ProRule" id="PRU01161"/>
    </source>
</evidence>
<evidence type="ECO:0000259" key="20">
    <source>
        <dbReference type="PROSITE" id="PS50061"/>
    </source>
</evidence>
<accession>A0A669F6S9</accession>
<evidence type="ECO:0000256" key="7">
    <source>
        <dbReference type="ARBA" id="ARBA00022990"/>
    </source>
</evidence>
<dbReference type="SMART" id="SM00413">
    <property type="entry name" value="ETS"/>
    <property type="match status" value="1"/>
</dbReference>
<dbReference type="InterPro" id="IPR003118">
    <property type="entry name" value="Pointed_dom"/>
</dbReference>
<keyword evidence="3" id="KW-0678">Repressor</keyword>
<dbReference type="Ensembl" id="ENSONIT00000056642.1">
    <property type="protein sequence ID" value="ENSONIP00000080372.1"/>
    <property type="gene ID" value="ENSONIG00000042216.1"/>
</dbReference>
<feature type="short sequence motif" description="DGA/G" evidence="16">
    <location>
        <begin position="544"/>
        <end position="546"/>
    </location>
</feature>
<evidence type="ECO:0000256" key="15">
    <source>
        <dbReference type="ARBA" id="ARBA00067754"/>
    </source>
</evidence>
<keyword evidence="9 16" id="KW-0443">Lipid metabolism</keyword>
<dbReference type="GO" id="GO:0030154">
    <property type="term" value="P:cell differentiation"/>
    <property type="evidence" value="ECO:0007669"/>
    <property type="project" value="UniProtKB-ARBA"/>
</dbReference>
<feature type="short sequence motif" description="GXSXG" evidence="16">
    <location>
        <begin position="423"/>
        <end position="427"/>
    </location>
</feature>
<feature type="region of interest" description="Disordered" evidence="18">
    <location>
        <begin position="795"/>
        <end position="830"/>
    </location>
</feature>
<evidence type="ECO:0000256" key="9">
    <source>
        <dbReference type="ARBA" id="ARBA00023098"/>
    </source>
</evidence>
<evidence type="ECO:0000256" key="17">
    <source>
        <dbReference type="RuleBase" id="RU004019"/>
    </source>
</evidence>
<reference evidence="23" key="2">
    <citation type="submission" date="2025-08" db="UniProtKB">
        <authorList>
            <consortium name="Ensembl"/>
        </authorList>
    </citation>
    <scope>IDENTIFICATION</scope>
</reference>
<evidence type="ECO:0000256" key="18">
    <source>
        <dbReference type="SAM" id="MobiDB-lite"/>
    </source>
</evidence>
<dbReference type="PROSITE" id="PS51433">
    <property type="entry name" value="PNT"/>
    <property type="match status" value="1"/>
</dbReference>
<dbReference type="InterPro" id="IPR033562">
    <property type="entry name" value="PLPL"/>
</dbReference>
<feature type="active site" description="Nucleophile" evidence="16">
    <location>
        <position position="425"/>
    </location>
</feature>
<evidence type="ECO:0000256" key="11">
    <source>
        <dbReference type="ARBA" id="ARBA00023163"/>
    </source>
</evidence>
<dbReference type="GeneTree" id="ENSGT00940000162211"/>
<comment type="caution">
    <text evidence="16">Lacks conserved residue(s) required for the propagation of feature annotation.</text>
</comment>
<feature type="region of interest" description="Disordered" evidence="18">
    <location>
        <begin position="351"/>
        <end position="393"/>
    </location>
</feature>
<dbReference type="PROSITE" id="PS50061">
    <property type="entry name" value="ETS_DOMAIN_3"/>
    <property type="match status" value="1"/>
</dbReference>
<evidence type="ECO:0000259" key="22">
    <source>
        <dbReference type="PROSITE" id="PS51635"/>
    </source>
</evidence>
<dbReference type="InterPro" id="IPR000418">
    <property type="entry name" value="Ets_dom"/>
</dbReference>
<dbReference type="Pfam" id="PF00178">
    <property type="entry name" value="Ets"/>
    <property type="match status" value="1"/>
</dbReference>
<feature type="domain" description="ETS" evidence="20">
    <location>
        <begin position="257"/>
        <end position="338"/>
    </location>
</feature>
<evidence type="ECO:0000259" key="21">
    <source>
        <dbReference type="PROSITE" id="PS51433"/>
    </source>
</evidence>
<keyword evidence="19" id="KW-0812">Transmembrane</keyword>
<dbReference type="InterPro" id="IPR013761">
    <property type="entry name" value="SAM/pointed_sf"/>
</dbReference>
<dbReference type="InterPro" id="IPR002641">
    <property type="entry name" value="PNPLA_dom"/>
</dbReference>
<comment type="similarity">
    <text evidence="2 17">Belongs to the ETS family.</text>
</comment>
<dbReference type="GO" id="GO:0016020">
    <property type="term" value="C:membrane"/>
    <property type="evidence" value="ECO:0007669"/>
    <property type="project" value="TreeGrafter"/>
</dbReference>
<dbReference type="Pfam" id="PF01734">
    <property type="entry name" value="Patatin"/>
    <property type="match status" value="1"/>
</dbReference>
<keyword evidence="11" id="KW-0804">Transcription</keyword>
<comment type="subunit">
    <text evidence="14">Can form homodimers or heterodimers with TEL2 or FLI1. Interacts with L3MBTL1 and HDAC9.</text>
</comment>
<evidence type="ECO:0000256" key="5">
    <source>
        <dbReference type="ARBA" id="ARBA00022553"/>
    </source>
</evidence>
<keyword evidence="4" id="KW-1017">Isopeptide bond</keyword>
<reference evidence="24" key="1">
    <citation type="submission" date="2012-01" db="EMBL/GenBank/DDBJ databases">
        <title>The Genome Sequence of Oreochromis niloticus (Nile Tilapia).</title>
        <authorList>
            <consortium name="Broad Institute Genome Assembly Team"/>
            <consortium name="Broad Institute Sequencing Platform"/>
            <person name="Di Palma F."/>
            <person name="Johnson J."/>
            <person name="Lander E.S."/>
            <person name="Lindblad-Toh K."/>
        </authorList>
    </citation>
    <scope>NUCLEOTIDE SEQUENCE [LARGE SCALE GENOMIC DNA]</scope>
</reference>
<feature type="region of interest" description="Disordered" evidence="18">
    <location>
        <begin position="207"/>
        <end position="248"/>
    </location>
</feature>
<dbReference type="GO" id="GO:0005811">
    <property type="term" value="C:lipid droplet"/>
    <property type="evidence" value="ECO:0007669"/>
    <property type="project" value="TreeGrafter"/>
</dbReference>
<evidence type="ECO:0000256" key="13">
    <source>
        <dbReference type="ARBA" id="ARBA00055208"/>
    </source>
</evidence>
<evidence type="ECO:0000256" key="19">
    <source>
        <dbReference type="SAM" id="Phobius"/>
    </source>
</evidence>
<keyword evidence="19" id="KW-1133">Transmembrane helix</keyword>
<dbReference type="Gene3D" id="1.10.150.50">
    <property type="entry name" value="Transcription Factor, Ets-1"/>
    <property type="match status" value="1"/>
</dbReference>
<evidence type="ECO:0000256" key="12">
    <source>
        <dbReference type="ARBA" id="ARBA00023242"/>
    </source>
</evidence>
<keyword evidence="16" id="KW-0378">Hydrolase</keyword>
<dbReference type="Pfam" id="PF02198">
    <property type="entry name" value="SAM_PNT"/>
    <property type="match status" value="1"/>
</dbReference>
<keyword evidence="24" id="KW-1185">Reference proteome</keyword>
<dbReference type="SUPFAM" id="SSF47769">
    <property type="entry name" value="SAM/Pointed domain"/>
    <property type="match status" value="1"/>
</dbReference>
<dbReference type="FunFam" id="1.10.10.10:FF:000176">
    <property type="entry name" value="transcription factor ETV6 isoform X2"/>
    <property type="match status" value="1"/>
</dbReference>
<feature type="domain" description="PNT" evidence="21">
    <location>
        <begin position="43"/>
        <end position="127"/>
    </location>
</feature>
<dbReference type="GO" id="GO:0004806">
    <property type="term" value="F:triacylglycerol lipase activity"/>
    <property type="evidence" value="ECO:0007669"/>
    <property type="project" value="TreeGrafter"/>
</dbReference>
<dbReference type="GO" id="GO:0055088">
    <property type="term" value="P:lipid homeostasis"/>
    <property type="evidence" value="ECO:0007669"/>
    <property type="project" value="TreeGrafter"/>
</dbReference>
<dbReference type="GO" id="GO:0005737">
    <property type="term" value="C:cytoplasm"/>
    <property type="evidence" value="ECO:0007669"/>
    <property type="project" value="TreeGrafter"/>
</dbReference>
<dbReference type="SMART" id="SM00251">
    <property type="entry name" value="SAM_PNT"/>
    <property type="match status" value="1"/>
</dbReference>
<dbReference type="InterPro" id="IPR036388">
    <property type="entry name" value="WH-like_DNA-bd_sf"/>
</dbReference>
<dbReference type="PRINTS" id="PR00454">
    <property type="entry name" value="ETSDOMAIN"/>
</dbReference>
<comment type="function">
    <text evidence="13">Transcriptional repressor; binds to the DNA sequence 5'-CCGGAAGT-3'. Plays a role in hematopoiesis and malignant transformation.</text>
</comment>
<feature type="domain" description="PNPLA" evidence="22">
    <location>
        <begin position="388"/>
        <end position="557"/>
    </location>
</feature>